<dbReference type="Pfam" id="PF04646">
    <property type="entry name" value="DUF604"/>
    <property type="match status" value="1"/>
</dbReference>
<accession>A0A178VA67</accession>
<evidence type="ECO:0000313" key="2">
    <source>
        <dbReference type="Proteomes" id="UP000078284"/>
    </source>
</evidence>
<organism evidence="1 2">
    <name type="scientific">Arabidopsis thaliana</name>
    <name type="common">Mouse-ear cress</name>
    <dbReference type="NCBI Taxonomy" id="3702"/>
    <lineage>
        <taxon>Eukaryota</taxon>
        <taxon>Viridiplantae</taxon>
        <taxon>Streptophyta</taxon>
        <taxon>Embryophyta</taxon>
        <taxon>Tracheophyta</taxon>
        <taxon>Spermatophyta</taxon>
        <taxon>Magnoliopsida</taxon>
        <taxon>eudicotyledons</taxon>
        <taxon>Gunneridae</taxon>
        <taxon>Pentapetalae</taxon>
        <taxon>rosids</taxon>
        <taxon>malvids</taxon>
        <taxon>Brassicales</taxon>
        <taxon>Brassicaceae</taxon>
        <taxon>Camelineae</taxon>
        <taxon>Arabidopsis</taxon>
    </lineage>
</organism>
<dbReference type="ExpressionAtlas" id="A0A178VA67">
    <property type="expression patterns" value="baseline and differential"/>
</dbReference>
<evidence type="ECO:0000313" key="1">
    <source>
        <dbReference type="EMBL" id="OAP01822.1"/>
    </source>
</evidence>
<reference evidence="2" key="1">
    <citation type="journal article" date="2016" name="Proc. Natl. Acad. Sci. U.S.A.">
        <title>Chromosome-level assembly of Arabidopsis thaliana Ler reveals the extent of translocation and inversion polymorphisms.</title>
        <authorList>
            <person name="Zapata L."/>
            <person name="Ding J."/>
            <person name="Willing E.M."/>
            <person name="Hartwig B."/>
            <person name="Bezdan D."/>
            <person name="Jiao W.B."/>
            <person name="Patel V."/>
            <person name="Velikkakam James G."/>
            <person name="Koornneef M."/>
            <person name="Ossowski S."/>
            <person name="Schneeberger K."/>
        </authorList>
    </citation>
    <scope>NUCLEOTIDE SEQUENCE [LARGE SCALE GENOMIC DNA]</scope>
    <source>
        <strain evidence="2">cv. Landsberg erecta</strain>
    </source>
</reference>
<dbReference type="Proteomes" id="UP000078284">
    <property type="component" value="Chromosome 3"/>
</dbReference>
<proteinExistence type="predicted"/>
<dbReference type="PANTHER" id="PTHR10811">
    <property type="entry name" value="FRINGE-RELATED"/>
    <property type="match status" value="1"/>
</dbReference>
<dbReference type="AlphaFoldDB" id="A0A178VA67"/>
<name>A0A178VA67_ARATH</name>
<dbReference type="InterPro" id="IPR006740">
    <property type="entry name" value="DUF604"/>
</dbReference>
<comment type="caution">
    <text evidence="1">The sequence shown here is derived from an EMBL/GenBank/DDBJ whole genome shotgun (WGS) entry which is preliminary data.</text>
</comment>
<protein>
    <submittedName>
        <fullName evidence="1">Uncharacterized protein</fullName>
    </submittedName>
</protein>
<sequence length="186" mass="21949">MFPNKNPIESLQTLMKPYTLDPNRILQQINCHDRKRQWSISISWGYTIQIYTYFLTATELTTPLQTFKTWRSSSDGPFVFNTRPLKPDPCERPVTYFMDGAEDVRDSGTKTWYSIGDKNYGHCGKIEHTRLTKVKRILVTSMKTDPEYWNKAPRRQCCEVMEGKVGKRKEKEMLLRIRKCRSLEKI</sequence>
<gene>
    <name evidence="1" type="ordered locus">AXX17_At3g11330</name>
</gene>
<dbReference type="EMBL" id="LUHQ01000003">
    <property type="protein sequence ID" value="OAP01822.1"/>
    <property type="molecule type" value="Genomic_DNA"/>
</dbReference>